<organism evidence="2 3">
    <name type="scientific">Gigaspora margarita</name>
    <dbReference type="NCBI Taxonomy" id="4874"/>
    <lineage>
        <taxon>Eukaryota</taxon>
        <taxon>Fungi</taxon>
        <taxon>Fungi incertae sedis</taxon>
        <taxon>Mucoromycota</taxon>
        <taxon>Glomeromycotina</taxon>
        <taxon>Glomeromycetes</taxon>
        <taxon>Diversisporales</taxon>
        <taxon>Gigasporaceae</taxon>
        <taxon>Gigaspora</taxon>
    </lineage>
</organism>
<evidence type="ECO:0000313" key="3">
    <source>
        <dbReference type="Proteomes" id="UP000439903"/>
    </source>
</evidence>
<dbReference type="OrthoDB" id="2424757at2759"/>
<keyword evidence="3" id="KW-1185">Reference proteome</keyword>
<proteinExistence type="predicted"/>
<reference evidence="2 3" key="1">
    <citation type="journal article" date="2019" name="Environ. Microbiol.">
        <title>At the nexus of three kingdoms: the genome of the mycorrhizal fungus Gigaspora margarita provides insights into plant, endobacterial and fungal interactions.</title>
        <authorList>
            <person name="Venice F."/>
            <person name="Ghignone S."/>
            <person name="Salvioli di Fossalunga A."/>
            <person name="Amselem J."/>
            <person name="Novero M."/>
            <person name="Xianan X."/>
            <person name="Sedzielewska Toro K."/>
            <person name="Morin E."/>
            <person name="Lipzen A."/>
            <person name="Grigoriev I.V."/>
            <person name="Henrissat B."/>
            <person name="Martin F.M."/>
            <person name="Bonfante P."/>
        </authorList>
    </citation>
    <scope>NUCLEOTIDE SEQUENCE [LARGE SCALE GENOMIC DNA]</scope>
    <source>
        <strain evidence="2 3">BEG34</strain>
    </source>
</reference>
<accession>A0A8H4A1R3</accession>
<dbReference type="Proteomes" id="UP000439903">
    <property type="component" value="Unassembled WGS sequence"/>
</dbReference>
<dbReference type="AlphaFoldDB" id="A0A8H4A1R3"/>
<name>A0A8H4A1R3_GIGMA</name>
<evidence type="ECO:0000313" key="2">
    <source>
        <dbReference type="EMBL" id="KAF0402732.1"/>
    </source>
</evidence>
<feature type="compositionally biased region" description="Acidic residues" evidence="1">
    <location>
        <begin position="237"/>
        <end position="258"/>
    </location>
</feature>
<feature type="compositionally biased region" description="Polar residues" evidence="1">
    <location>
        <begin position="272"/>
        <end position="287"/>
    </location>
</feature>
<dbReference type="EMBL" id="WTPW01002007">
    <property type="protein sequence ID" value="KAF0402732.1"/>
    <property type="molecule type" value="Genomic_DNA"/>
</dbReference>
<sequence>MTTSSSITYSYLSQKIIDSEAPSEEILDSLSAQQKIEVLKLCYDSQRKLLNKLLEEKRIEQAIIEIPTIEPPKRDKNQSSKIKLWELCPWLPKTYFAKIKADFSPHIEANKIVESTTWSQLGYSARESWIEDVYDKHKVQIGSNRWIVQECLKQKLMDRADNFRRKINKKQNITTQSRNNDQEFELQGVSTYYNKENTNSAYTSDIESDDNNQEANTFNLEYFTAKLHKNYDHTSNDEETAETNDEEETETNDEEEAENNNNKKVKNHKNNLRQTFKGTLKSNSSTKELNDKISSRTRHNSKRYSQELDDSLPKRIRKENAPLSLVSTNKFGPEKNRQPTKSSMIKSGKQRNKA</sequence>
<protein>
    <submittedName>
        <fullName evidence="2">Uncharacterized protein</fullName>
    </submittedName>
</protein>
<evidence type="ECO:0000256" key="1">
    <source>
        <dbReference type="SAM" id="MobiDB-lite"/>
    </source>
</evidence>
<comment type="caution">
    <text evidence="2">The sequence shown here is derived from an EMBL/GenBank/DDBJ whole genome shotgun (WGS) entry which is preliminary data.</text>
</comment>
<gene>
    <name evidence="2" type="ORF">F8M41_009386</name>
</gene>
<feature type="region of interest" description="Disordered" evidence="1">
    <location>
        <begin position="232"/>
        <end position="354"/>
    </location>
</feature>